<protein>
    <submittedName>
        <fullName evidence="6">(pine wood nematode) hypothetical protein</fullName>
    </submittedName>
    <submittedName>
        <fullName evidence="9">Rho-GAP domain-containing protein</fullName>
    </submittedName>
</protein>
<dbReference type="Proteomes" id="UP000095284">
    <property type="component" value="Unplaced"/>
</dbReference>
<evidence type="ECO:0000313" key="9">
    <source>
        <dbReference type="WBParaSite" id="BXY_1118400.1"/>
    </source>
</evidence>
<dbReference type="Proteomes" id="UP000582659">
    <property type="component" value="Unassembled WGS sequence"/>
</dbReference>
<dbReference type="GO" id="GO:0007165">
    <property type="term" value="P:signal transduction"/>
    <property type="evidence" value="ECO:0007669"/>
    <property type="project" value="InterPro"/>
</dbReference>
<dbReference type="Gene3D" id="3.60.10.10">
    <property type="entry name" value="Endonuclease/exonuclease/phosphatase"/>
    <property type="match status" value="2"/>
</dbReference>
<dbReference type="InterPro" id="IPR008936">
    <property type="entry name" value="Rho_GTPase_activation_prot"/>
</dbReference>
<dbReference type="Pfam" id="PF22669">
    <property type="entry name" value="Exo_endo_phos2"/>
    <property type="match status" value="2"/>
</dbReference>
<dbReference type="SUPFAM" id="SSF48350">
    <property type="entry name" value="GTPase activation domain, GAP"/>
    <property type="match status" value="1"/>
</dbReference>
<dbReference type="GO" id="GO:0046856">
    <property type="term" value="P:phosphatidylinositol dephosphorylation"/>
    <property type="evidence" value="ECO:0007669"/>
    <property type="project" value="InterPro"/>
</dbReference>
<dbReference type="InterPro" id="IPR000300">
    <property type="entry name" value="IPPc"/>
</dbReference>
<dbReference type="InterPro" id="IPR013783">
    <property type="entry name" value="Ig-like_fold"/>
</dbReference>
<dbReference type="eggNOG" id="KOG0565">
    <property type="taxonomic scope" value="Eukaryota"/>
</dbReference>
<name>A0A1I7SDS6_BURXY</name>
<dbReference type="SUPFAM" id="SSF56219">
    <property type="entry name" value="DNase I-like"/>
    <property type="match status" value="1"/>
</dbReference>
<evidence type="ECO:0000259" key="5">
    <source>
        <dbReference type="PROSITE" id="PS50238"/>
    </source>
</evidence>
<dbReference type="Gene3D" id="2.60.40.10">
    <property type="entry name" value="Immunoglobulins"/>
    <property type="match status" value="1"/>
</dbReference>
<dbReference type="SMR" id="A0A1I7SDS6"/>
<keyword evidence="8" id="KW-1185">Reference proteome</keyword>
<accession>A0A1I7SDS6</accession>
<dbReference type="PANTHER" id="PTHR11200">
    <property type="entry name" value="INOSITOL 5-PHOSPHATASE"/>
    <property type="match status" value="1"/>
</dbReference>
<evidence type="ECO:0000256" key="3">
    <source>
        <dbReference type="ARBA" id="ARBA00022753"/>
    </source>
</evidence>
<evidence type="ECO:0000256" key="2">
    <source>
        <dbReference type="ARBA" id="ARBA00004580"/>
    </source>
</evidence>
<dbReference type="InterPro" id="IPR036691">
    <property type="entry name" value="Endo/exonu/phosph_ase_sf"/>
</dbReference>
<comment type="subcellular location">
    <subcellularLocation>
        <location evidence="2">Cytoplasmic vesicle</location>
        <location evidence="2">Phagosome membrane</location>
    </subcellularLocation>
    <subcellularLocation>
        <location evidence="1">Early endosome membrane</location>
    </subcellularLocation>
</comment>
<dbReference type="Proteomes" id="UP000659654">
    <property type="component" value="Unassembled WGS sequence"/>
</dbReference>
<evidence type="ECO:0000256" key="4">
    <source>
        <dbReference type="ARBA" id="ARBA00023329"/>
    </source>
</evidence>
<dbReference type="EMBL" id="CAJFDI010000001">
    <property type="protein sequence ID" value="CAD5209359.1"/>
    <property type="molecule type" value="Genomic_DNA"/>
</dbReference>
<gene>
    <name evidence="6" type="ORF">BXYJ_LOCUS1403</name>
</gene>
<sequence length="629" mass="72503">MSFGSEFFIDDLLHKQESRFCTFSNARFYVTTFNVNGKSPPDYLGNWLVFDPENLPDFIIIGLQEMDLALGTYVTDNASRQHEWLYVLQRNIPNTYTQVENVRLIGIFLVMYRLQSSKFHVSDVQTGLVPTGFLKFAAGGGELSRRNQDFRDISQMKFADGKGIYDHDAVIWLGDLNYRLNAGFSYEEVVLKCNSNQYIGLFHHDQLKEQQRLRTAFNAFHEVTPGFRPTYKFDVGTSNWDTSEKRRVPAWCDRILYWTKDKTVKLKQVSYESREMVLFSDHKPVCSCFEASIKTVDKKQRTLVYDELLRETDRKTNDLLPSIQVSNTEVSFGQVYFRQPAVQVLTIKNTGLTATRFAFANKHQSSELPENWLTLTPKSSFIDVEDSVEVTLQVVVDNEEAWKIDAKTELSCILVIRLDKGRDYFLVVNAVYQPSCFGANLETLLGRTPQEKKEELLIDFSDIAEKSKCFNVPPQIFHMVEALRKVGLDRVKFDDAFSDDAFFKIRDILDKEEYNSLVNCAASYPSTLYSTLHVFLRSLRQPLLLSAPVCSSNASEIDVYYKYVGTIPSPNREVFNYLVTFFRELYNANRLPMSQFEIIVGSLLRKLPKGQDMSALRFLKWCITLDPNI</sequence>
<dbReference type="Gene3D" id="1.10.555.10">
    <property type="entry name" value="Rho GTPase activation protein"/>
    <property type="match status" value="1"/>
</dbReference>
<keyword evidence="3" id="KW-0967">Endosome</keyword>
<dbReference type="GO" id="GO:0030670">
    <property type="term" value="C:phagocytic vesicle membrane"/>
    <property type="evidence" value="ECO:0007669"/>
    <property type="project" value="UniProtKB-SubCell"/>
</dbReference>
<evidence type="ECO:0000313" key="8">
    <source>
        <dbReference type="Proteomes" id="UP000659654"/>
    </source>
</evidence>
<dbReference type="InterPro" id="IPR000198">
    <property type="entry name" value="RhoGAP_dom"/>
</dbReference>
<feature type="domain" description="Rho-GAP" evidence="5">
    <location>
        <begin position="458"/>
        <end position="629"/>
    </location>
</feature>
<dbReference type="GO" id="GO:0031901">
    <property type="term" value="C:early endosome membrane"/>
    <property type="evidence" value="ECO:0007669"/>
    <property type="project" value="UniProtKB-SubCell"/>
</dbReference>
<evidence type="ECO:0000256" key="1">
    <source>
        <dbReference type="ARBA" id="ARBA00004146"/>
    </source>
</evidence>
<dbReference type="GO" id="GO:0004439">
    <property type="term" value="F:phosphatidylinositol-4,5-bisphosphate 5-phosphatase activity"/>
    <property type="evidence" value="ECO:0007669"/>
    <property type="project" value="TreeGrafter"/>
</dbReference>
<dbReference type="InterPro" id="IPR048869">
    <property type="entry name" value="OCRL-1_2_ASH"/>
</dbReference>
<organism evidence="7 9">
    <name type="scientific">Bursaphelenchus xylophilus</name>
    <name type="common">Pinewood nematode worm</name>
    <name type="synonym">Aphelenchoides xylophilus</name>
    <dbReference type="NCBI Taxonomy" id="6326"/>
    <lineage>
        <taxon>Eukaryota</taxon>
        <taxon>Metazoa</taxon>
        <taxon>Ecdysozoa</taxon>
        <taxon>Nematoda</taxon>
        <taxon>Chromadorea</taxon>
        <taxon>Rhabditida</taxon>
        <taxon>Tylenchina</taxon>
        <taxon>Tylenchomorpha</taxon>
        <taxon>Aphelenchoidea</taxon>
        <taxon>Aphelenchoididae</taxon>
        <taxon>Bursaphelenchus</taxon>
    </lineage>
</organism>
<reference evidence="6" key="2">
    <citation type="submission" date="2020-09" db="EMBL/GenBank/DDBJ databases">
        <authorList>
            <person name="Kikuchi T."/>
        </authorList>
    </citation>
    <scope>NUCLEOTIDE SEQUENCE</scope>
    <source>
        <strain evidence="6">Ka4C1</strain>
    </source>
</reference>
<dbReference type="SMART" id="SM00128">
    <property type="entry name" value="IPPc"/>
    <property type="match status" value="1"/>
</dbReference>
<dbReference type="WBParaSite" id="BXY_1118400.1">
    <property type="protein sequence ID" value="BXY_1118400.1"/>
    <property type="gene ID" value="BXY_1118400"/>
</dbReference>
<dbReference type="EMBL" id="CAJFCV020000001">
    <property type="protein sequence ID" value="CAG9084336.1"/>
    <property type="molecule type" value="Genomic_DNA"/>
</dbReference>
<reference evidence="9" key="1">
    <citation type="submission" date="2016-11" db="UniProtKB">
        <authorList>
            <consortium name="WormBaseParasite"/>
        </authorList>
    </citation>
    <scope>IDENTIFICATION</scope>
</reference>
<dbReference type="OrthoDB" id="7862313at2759"/>
<keyword evidence="4" id="KW-0968">Cytoplasmic vesicle</keyword>
<evidence type="ECO:0000313" key="6">
    <source>
        <dbReference type="EMBL" id="CAD5209359.1"/>
    </source>
</evidence>
<dbReference type="PANTHER" id="PTHR11200:SF300">
    <property type="entry name" value="TYPE II INOSITOL 1,4,5-TRISPHOSPHATE 5-PHOSPHATASE"/>
    <property type="match status" value="1"/>
</dbReference>
<dbReference type="InterPro" id="IPR046985">
    <property type="entry name" value="IP5"/>
</dbReference>
<dbReference type="Pfam" id="PF21310">
    <property type="entry name" value="OCRL-like_ASH"/>
    <property type="match status" value="1"/>
</dbReference>
<dbReference type="AlphaFoldDB" id="A0A1I7SDS6"/>
<dbReference type="PROSITE" id="PS50238">
    <property type="entry name" value="RHOGAP"/>
    <property type="match status" value="1"/>
</dbReference>
<proteinExistence type="predicted"/>
<evidence type="ECO:0000313" key="7">
    <source>
        <dbReference type="Proteomes" id="UP000095284"/>
    </source>
</evidence>